<dbReference type="Proteomes" id="UP000827092">
    <property type="component" value="Unassembled WGS sequence"/>
</dbReference>
<name>A0AAV6TQC2_9ARAC</name>
<dbReference type="EMBL" id="JAFNEN010001482">
    <property type="protein sequence ID" value="KAG8173801.1"/>
    <property type="molecule type" value="Genomic_DNA"/>
</dbReference>
<protein>
    <submittedName>
        <fullName evidence="1">Uncharacterized protein</fullName>
    </submittedName>
</protein>
<proteinExistence type="predicted"/>
<accession>A0AAV6TQC2</accession>
<evidence type="ECO:0000313" key="2">
    <source>
        <dbReference type="Proteomes" id="UP000827092"/>
    </source>
</evidence>
<comment type="caution">
    <text evidence="1">The sequence shown here is derived from an EMBL/GenBank/DDBJ whole genome shotgun (WGS) entry which is preliminary data.</text>
</comment>
<evidence type="ECO:0000313" key="1">
    <source>
        <dbReference type="EMBL" id="KAG8173801.1"/>
    </source>
</evidence>
<reference evidence="1 2" key="1">
    <citation type="journal article" date="2022" name="Nat. Ecol. Evol.">
        <title>A masculinizing supergene underlies an exaggerated male reproductive morph in a spider.</title>
        <authorList>
            <person name="Hendrickx F."/>
            <person name="De Corte Z."/>
            <person name="Sonet G."/>
            <person name="Van Belleghem S.M."/>
            <person name="Kostlbacher S."/>
            <person name="Vangestel C."/>
        </authorList>
    </citation>
    <scope>NUCLEOTIDE SEQUENCE [LARGE SCALE GENOMIC DNA]</scope>
    <source>
        <strain evidence="1">W744_W776</strain>
    </source>
</reference>
<keyword evidence="2" id="KW-1185">Reference proteome</keyword>
<organism evidence="1 2">
    <name type="scientific">Oedothorax gibbosus</name>
    <dbReference type="NCBI Taxonomy" id="931172"/>
    <lineage>
        <taxon>Eukaryota</taxon>
        <taxon>Metazoa</taxon>
        <taxon>Ecdysozoa</taxon>
        <taxon>Arthropoda</taxon>
        <taxon>Chelicerata</taxon>
        <taxon>Arachnida</taxon>
        <taxon>Araneae</taxon>
        <taxon>Araneomorphae</taxon>
        <taxon>Entelegynae</taxon>
        <taxon>Araneoidea</taxon>
        <taxon>Linyphiidae</taxon>
        <taxon>Erigoninae</taxon>
        <taxon>Oedothorax</taxon>
    </lineage>
</organism>
<sequence length="180" mass="19666">MAGCFPRQGFLFGREGILSPLGPPAAVPTATSKVDVRTSSGGLELILLQEKGRSDFPGLSSGGLAAWRVWCLGLRGRPWGFLLGLSLAAHHKLQPFYAPDRHLPHLLQAHWLLTSACLLRMIGTSFGVRVTGATALFSLFTNKLSNSGIESPNCATFQIDLLFLPFHLCLQQYLRFHPLL</sequence>
<gene>
    <name evidence="1" type="ORF">JTE90_021797</name>
</gene>
<dbReference type="AlphaFoldDB" id="A0AAV6TQC2"/>